<dbReference type="SUPFAM" id="SSF52540">
    <property type="entry name" value="P-loop containing nucleoside triphosphate hydrolases"/>
    <property type="match status" value="1"/>
</dbReference>
<reference evidence="3" key="1">
    <citation type="submission" date="2017-05" db="EMBL/GenBank/DDBJ databases">
        <authorList>
            <person name="Varghese N."/>
            <person name="Submissions S."/>
        </authorList>
    </citation>
    <scope>NUCLEOTIDE SEQUENCE</scope>
    <source>
        <strain evidence="3">DSM 45262</strain>
    </source>
</reference>
<dbReference type="InterPro" id="IPR027417">
    <property type="entry name" value="P-loop_NTPase"/>
</dbReference>
<dbReference type="NCBIfam" id="NF006505">
    <property type="entry name" value="PRK08939.1"/>
    <property type="match status" value="1"/>
</dbReference>
<evidence type="ECO:0000313" key="3">
    <source>
        <dbReference type="EMBL" id="SMP03858.1"/>
    </source>
</evidence>
<dbReference type="GO" id="GO:0005524">
    <property type="term" value="F:ATP binding"/>
    <property type="evidence" value="ECO:0007669"/>
    <property type="project" value="InterPro"/>
</dbReference>
<feature type="domain" description="IstB-like ATP-binding" evidence="1">
    <location>
        <begin position="158"/>
        <end position="273"/>
    </location>
</feature>
<gene>
    <name evidence="3" type="ORF">SAMN06265361_101496</name>
</gene>
<evidence type="ECO:0000259" key="2">
    <source>
        <dbReference type="Pfam" id="PF07319"/>
    </source>
</evidence>
<dbReference type="Pfam" id="PF07319">
    <property type="entry name" value="DnaI_N"/>
    <property type="match status" value="1"/>
</dbReference>
<dbReference type="InterPro" id="IPR009928">
    <property type="entry name" value="DnaI_N"/>
</dbReference>
<feature type="domain" description="Primosomal DnaI N-terminal" evidence="2">
    <location>
        <begin position="1"/>
        <end position="93"/>
    </location>
</feature>
<dbReference type="InterPro" id="IPR002611">
    <property type="entry name" value="IstB_ATP-bd"/>
</dbReference>
<dbReference type="EMBL" id="FXTU01000001">
    <property type="protein sequence ID" value="SMP03858.1"/>
    <property type="molecule type" value="Genomic_DNA"/>
</dbReference>
<dbReference type="Gene3D" id="3.40.50.300">
    <property type="entry name" value="P-loop containing nucleotide triphosphate hydrolases"/>
    <property type="match status" value="1"/>
</dbReference>
<organism evidence="3 4">
    <name type="scientific">Laceyella tengchongensis</name>
    <dbReference type="NCBI Taxonomy" id="574699"/>
    <lineage>
        <taxon>Bacteria</taxon>
        <taxon>Bacillati</taxon>
        <taxon>Bacillota</taxon>
        <taxon>Bacilli</taxon>
        <taxon>Bacillales</taxon>
        <taxon>Thermoactinomycetaceae</taxon>
        <taxon>Laceyella</taxon>
    </lineage>
</organism>
<dbReference type="Pfam" id="PF01695">
    <property type="entry name" value="IstB_IS21"/>
    <property type="match status" value="1"/>
</dbReference>
<dbReference type="Proteomes" id="UP001157946">
    <property type="component" value="Unassembled WGS sequence"/>
</dbReference>
<dbReference type="PANTHER" id="PTHR30050">
    <property type="entry name" value="CHROMOSOMAL REPLICATION INITIATOR PROTEIN DNAA"/>
    <property type="match status" value="1"/>
</dbReference>
<proteinExistence type="predicted"/>
<keyword evidence="4" id="KW-1185">Reference proteome</keyword>
<dbReference type="PANTHER" id="PTHR30050:SF8">
    <property type="entry name" value="PRIMOSOMAL PROTEIN DNAI"/>
    <property type="match status" value="1"/>
</dbReference>
<dbReference type="RefSeq" id="WP_102991850.1">
    <property type="nucleotide sequence ID" value="NZ_FXTU01000001.1"/>
</dbReference>
<protein>
    <submittedName>
        <fullName evidence="3">Primosomal protein DnaI</fullName>
    </submittedName>
</protein>
<evidence type="ECO:0000313" key="4">
    <source>
        <dbReference type="Proteomes" id="UP001157946"/>
    </source>
</evidence>
<sequence>MKKAGNVISSKMKERIDPSKIEKQLSTLLKHPLVVKYMVENDVPQSSLKNSYSQLSQFVQENENCKHCFSLNACPNLIKGHYPSLREYGGYVELAMHECSKLKAKKEEEWRKSLIQCHDISLDVQKATFEAIELDNGRAKALDVALEFCLKVANGQPTKGIYLWGPFGTGKSYIASAILNTLAEHGISSLMVHMSALASEMRDAVANNKASVNSKLEALSSVPILVMDDIGVENLTPWLRDGVLSVVLHSRASNQLPTIYTSNLTLDELEEWLCYTQVNGYDQHEPLKGKRIMERIRPYVIPVEVKGRNRRYS</sequence>
<dbReference type="AlphaFoldDB" id="A0AA45WJM2"/>
<dbReference type="CDD" id="cd00009">
    <property type="entry name" value="AAA"/>
    <property type="match status" value="1"/>
</dbReference>
<name>A0AA45WJM2_9BACL</name>
<accession>A0AA45WJM2</accession>
<comment type="caution">
    <text evidence="3">The sequence shown here is derived from an EMBL/GenBank/DDBJ whole genome shotgun (WGS) entry which is preliminary data.</text>
</comment>
<dbReference type="GO" id="GO:0006260">
    <property type="term" value="P:DNA replication"/>
    <property type="evidence" value="ECO:0007669"/>
    <property type="project" value="TreeGrafter"/>
</dbReference>
<evidence type="ECO:0000259" key="1">
    <source>
        <dbReference type="Pfam" id="PF01695"/>
    </source>
</evidence>